<accession>A0A409W013</accession>
<keyword evidence="3" id="KW-1185">Reference proteome</keyword>
<feature type="region of interest" description="Disordered" evidence="1">
    <location>
        <begin position="609"/>
        <end position="628"/>
    </location>
</feature>
<dbReference type="Gene3D" id="1.20.1280.50">
    <property type="match status" value="1"/>
</dbReference>
<dbReference type="AlphaFoldDB" id="A0A409W013"/>
<evidence type="ECO:0000256" key="1">
    <source>
        <dbReference type="SAM" id="MobiDB-lite"/>
    </source>
</evidence>
<protein>
    <submittedName>
        <fullName evidence="2">Uncharacterized protein</fullName>
    </submittedName>
</protein>
<dbReference type="SUPFAM" id="SSF52047">
    <property type="entry name" value="RNI-like"/>
    <property type="match status" value="1"/>
</dbReference>
<evidence type="ECO:0000313" key="2">
    <source>
        <dbReference type="EMBL" id="PPQ71849.1"/>
    </source>
</evidence>
<dbReference type="EMBL" id="NHTK01005897">
    <property type="protein sequence ID" value="PPQ71849.1"/>
    <property type="molecule type" value="Genomic_DNA"/>
</dbReference>
<comment type="caution">
    <text evidence="2">The sequence shown here is derived from an EMBL/GenBank/DDBJ whole genome shotgun (WGS) entry which is preliminary data.</text>
</comment>
<gene>
    <name evidence="2" type="ORF">CVT24_006941</name>
</gene>
<dbReference type="STRING" id="181874.A0A409W013"/>
<proteinExistence type="predicted"/>
<organism evidence="2 3">
    <name type="scientific">Panaeolus cyanescens</name>
    <dbReference type="NCBI Taxonomy" id="181874"/>
    <lineage>
        <taxon>Eukaryota</taxon>
        <taxon>Fungi</taxon>
        <taxon>Dikarya</taxon>
        <taxon>Basidiomycota</taxon>
        <taxon>Agaricomycotina</taxon>
        <taxon>Agaricomycetes</taxon>
        <taxon>Agaricomycetidae</taxon>
        <taxon>Agaricales</taxon>
        <taxon>Agaricineae</taxon>
        <taxon>Galeropsidaceae</taxon>
        <taxon>Panaeolus</taxon>
    </lineage>
</organism>
<name>A0A409W013_9AGAR</name>
<evidence type="ECO:0000313" key="3">
    <source>
        <dbReference type="Proteomes" id="UP000284842"/>
    </source>
</evidence>
<reference evidence="2 3" key="1">
    <citation type="journal article" date="2018" name="Evol. Lett.">
        <title>Horizontal gene cluster transfer increased hallucinogenic mushroom diversity.</title>
        <authorList>
            <person name="Reynolds H.T."/>
            <person name="Vijayakumar V."/>
            <person name="Gluck-Thaler E."/>
            <person name="Korotkin H.B."/>
            <person name="Matheny P.B."/>
            <person name="Slot J.C."/>
        </authorList>
    </citation>
    <scope>NUCLEOTIDE SEQUENCE [LARGE SCALE GENOMIC DNA]</scope>
    <source>
        <strain evidence="2 3">2629</strain>
    </source>
</reference>
<dbReference type="OrthoDB" id="2820254at2759"/>
<dbReference type="InParanoid" id="A0A409W013"/>
<sequence length="628" mass="70879">MIRTHASQNNMVKIDINNICRFVRSSLHLPPEIWSRVFSIIVQDAWALGDQGSRIPPWIYLSHVCTYWRSVALNDAQLWSRIDSFDTPWSDLQLERSKDLLLRCRVARSIDLRQSDTSDRVLRALDQATRLYSFNFSTLHPYKRISRRAGPILAKLSTTAFPVMHSLTLDIRCNLDHLPDLTLKLPKANFPQLRHLRVSGLVFFWNLTIFSGLKSLRIQTRAENNIPGTLAECLDALERMPLLERLHFQWDYQSLENPEDVHPSRIVPLPRLQSIYLQARLTECVALISHISYPKESIKMRIKFEAEGLESEIGWYDEEEISTYTIPPLTSLLKSGFLSDSSTSSSPSSSSTAPGSQRLVRTLEIGTLYRRSRFHASPDVQIIVRAWMEEVNFTVYPHPSGNTASNGCGFNSPPPPLYISFEVYRDLLTADVRRQSLFLLPLTDLQSIALDHELPIFVFKTLGTLPHLKIISLKGASSYAFFDYLEEEYSFGASNTINTGASQASHDSLLFPSLTRLGLENTTFESQRPSLLAPLGGTGLGEVKLATLFGYMRLRQGAPYLPIQRIRLIKCAGFSSNFVQDLEALVPSVEWDGVTVPFGQLIMSTGPVFEARSDDDTNGSEEDDEDSS</sequence>
<feature type="compositionally biased region" description="Acidic residues" evidence="1">
    <location>
        <begin position="616"/>
        <end position="628"/>
    </location>
</feature>
<dbReference type="Proteomes" id="UP000284842">
    <property type="component" value="Unassembled WGS sequence"/>
</dbReference>